<dbReference type="Gene3D" id="2.30.42.10">
    <property type="match status" value="1"/>
</dbReference>
<dbReference type="GO" id="GO:0005886">
    <property type="term" value="C:plasma membrane"/>
    <property type="evidence" value="ECO:0007669"/>
    <property type="project" value="TreeGrafter"/>
</dbReference>
<dbReference type="AlphaFoldDB" id="V8NCB8"/>
<feature type="non-terminal residue" evidence="3">
    <location>
        <position position="1"/>
    </location>
</feature>
<dbReference type="GO" id="GO:1905605">
    <property type="term" value="P:positive regulation of blood-brain barrier permeability"/>
    <property type="evidence" value="ECO:0007669"/>
    <property type="project" value="TreeGrafter"/>
</dbReference>
<dbReference type="Proteomes" id="UP000018936">
    <property type="component" value="Unassembled WGS sequence"/>
</dbReference>
<dbReference type="PANTHER" id="PTHR13865">
    <property type="entry name" value="TIGHT JUNCTION PROTEIN"/>
    <property type="match status" value="1"/>
</dbReference>
<dbReference type="GO" id="GO:0150105">
    <property type="term" value="P:protein localization to cell-cell junction"/>
    <property type="evidence" value="ECO:0007669"/>
    <property type="project" value="TreeGrafter"/>
</dbReference>
<dbReference type="GO" id="GO:0098609">
    <property type="term" value="P:cell-cell adhesion"/>
    <property type="evidence" value="ECO:0007669"/>
    <property type="project" value="TreeGrafter"/>
</dbReference>
<dbReference type="SUPFAM" id="SSF50156">
    <property type="entry name" value="PDZ domain-like"/>
    <property type="match status" value="1"/>
</dbReference>
<dbReference type="InterPro" id="IPR001478">
    <property type="entry name" value="PDZ"/>
</dbReference>
<evidence type="ECO:0000259" key="2">
    <source>
        <dbReference type="PROSITE" id="PS50106"/>
    </source>
</evidence>
<dbReference type="GO" id="GO:0005923">
    <property type="term" value="C:bicellular tight junction"/>
    <property type="evidence" value="ECO:0007669"/>
    <property type="project" value="TreeGrafter"/>
</dbReference>
<dbReference type="InterPro" id="IPR036034">
    <property type="entry name" value="PDZ_sf"/>
</dbReference>
<accession>V8NCB8</accession>
<dbReference type="GO" id="GO:0090557">
    <property type="term" value="P:establishment of endothelial intestinal barrier"/>
    <property type="evidence" value="ECO:0007669"/>
    <property type="project" value="TreeGrafter"/>
</dbReference>
<evidence type="ECO:0000256" key="1">
    <source>
        <dbReference type="SAM" id="MobiDB-lite"/>
    </source>
</evidence>
<feature type="domain" description="PDZ" evidence="2">
    <location>
        <begin position="41"/>
        <end position="88"/>
    </location>
</feature>
<protein>
    <recommendedName>
        <fullName evidence="2">PDZ domain-containing protein</fullName>
    </recommendedName>
</protein>
<dbReference type="GO" id="GO:0045216">
    <property type="term" value="P:cell-cell junction organization"/>
    <property type="evidence" value="ECO:0007669"/>
    <property type="project" value="TreeGrafter"/>
</dbReference>
<evidence type="ECO:0000313" key="4">
    <source>
        <dbReference type="Proteomes" id="UP000018936"/>
    </source>
</evidence>
<dbReference type="EMBL" id="AZIM01005751">
    <property type="protein sequence ID" value="ETE59212.1"/>
    <property type="molecule type" value="Genomic_DNA"/>
</dbReference>
<comment type="caution">
    <text evidence="3">The sequence shown here is derived from an EMBL/GenBank/DDBJ whole genome shotgun (WGS) entry which is preliminary data.</text>
</comment>
<organism evidence="3 4">
    <name type="scientific">Ophiophagus hannah</name>
    <name type="common">King cobra</name>
    <name type="synonym">Naja hannah</name>
    <dbReference type="NCBI Taxonomy" id="8665"/>
    <lineage>
        <taxon>Eukaryota</taxon>
        <taxon>Metazoa</taxon>
        <taxon>Chordata</taxon>
        <taxon>Craniata</taxon>
        <taxon>Vertebrata</taxon>
        <taxon>Euteleostomi</taxon>
        <taxon>Lepidosauria</taxon>
        <taxon>Squamata</taxon>
        <taxon>Bifurcata</taxon>
        <taxon>Unidentata</taxon>
        <taxon>Episquamata</taxon>
        <taxon>Toxicofera</taxon>
        <taxon>Serpentes</taxon>
        <taxon>Colubroidea</taxon>
        <taxon>Elapidae</taxon>
        <taxon>Elapinae</taxon>
        <taxon>Ophiophagus</taxon>
    </lineage>
</organism>
<dbReference type="GO" id="GO:0050839">
    <property type="term" value="F:cell adhesion molecule binding"/>
    <property type="evidence" value="ECO:0007669"/>
    <property type="project" value="TreeGrafter"/>
</dbReference>
<dbReference type="PROSITE" id="PS50106">
    <property type="entry name" value="PDZ"/>
    <property type="match status" value="1"/>
</dbReference>
<name>V8NCB8_OPHHA</name>
<dbReference type="Pfam" id="PF00595">
    <property type="entry name" value="PDZ"/>
    <property type="match status" value="1"/>
</dbReference>
<gene>
    <name evidence="3" type="ORF">L345_15059</name>
</gene>
<reference evidence="3 4" key="1">
    <citation type="journal article" date="2013" name="Proc. Natl. Acad. Sci. U.S.A.">
        <title>The king cobra genome reveals dynamic gene evolution and adaptation in the snake venom system.</title>
        <authorList>
            <person name="Vonk F.J."/>
            <person name="Casewell N.R."/>
            <person name="Henkel C.V."/>
            <person name="Heimberg A.M."/>
            <person name="Jansen H.J."/>
            <person name="McCleary R.J."/>
            <person name="Kerkkamp H.M."/>
            <person name="Vos R.A."/>
            <person name="Guerreiro I."/>
            <person name="Calvete J.J."/>
            <person name="Wuster W."/>
            <person name="Woods A.E."/>
            <person name="Logan J.M."/>
            <person name="Harrison R.A."/>
            <person name="Castoe T.A."/>
            <person name="de Koning A.P."/>
            <person name="Pollock D.D."/>
            <person name="Yandell M."/>
            <person name="Calderon D."/>
            <person name="Renjifo C."/>
            <person name="Currier R.B."/>
            <person name="Salgado D."/>
            <person name="Pla D."/>
            <person name="Sanz L."/>
            <person name="Hyder A.S."/>
            <person name="Ribeiro J.M."/>
            <person name="Arntzen J.W."/>
            <person name="van den Thillart G.E."/>
            <person name="Boetzer M."/>
            <person name="Pirovano W."/>
            <person name="Dirks R.P."/>
            <person name="Spaink H.P."/>
            <person name="Duboule D."/>
            <person name="McGlinn E."/>
            <person name="Kini R.M."/>
            <person name="Richardson M.K."/>
        </authorList>
    </citation>
    <scope>NUCLEOTIDE SEQUENCE</scope>
    <source>
        <tissue evidence="3">Blood</tissue>
    </source>
</reference>
<keyword evidence="4" id="KW-1185">Reference proteome</keyword>
<dbReference type="OrthoDB" id="418634at2759"/>
<evidence type="ECO:0000313" key="3">
    <source>
        <dbReference type="EMBL" id="ETE59212.1"/>
    </source>
</evidence>
<dbReference type="PANTHER" id="PTHR13865:SF11">
    <property type="entry name" value="TIGHT JUNCTION PROTEIN ZO-3"/>
    <property type="match status" value="1"/>
</dbReference>
<proteinExistence type="predicted"/>
<sequence length="88" mass="9433">MVLIGLHDRTRGISEMSVSLAFCGSSLVAEMEEMTIWEQYTVTLNRDPRKGFGIAISGGRDRPHSSDGDTSIVISDVVPGGPAVGRLQ</sequence>
<feature type="region of interest" description="Disordered" evidence="1">
    <location>
        <begin position="54"/>
        <end position="73"/>
    </location>
</feature>